<dbReference type="InterPro" id="IPR006343">
    <property type="entry name" value="DnaB/C_C"/>
</dbReference>
<name>A0A2J6NPQ2_9LACO</name>
<dbReference type="EMBL" id="PNFV01000001">
    <property type="protein sequence ID" value="PMB83302.1"/>
    <property type="molecule type" value="Genomic_DNA"/>
</dbReference>
<evidence type="ECO:0000256" key="1">
    <source>
        <dbReference type="ARBA" id="ARBA00093462"/>
    </source>
</evidence>
<dbReference type="InterPro" id="IPR034829">
    <property type="entry name" value="DnaD-like_sf"/>
</dbReference>
<sequence length="259" mass="29233">MAQRRMFSQKVVETDRFLDMALTAQTLYFHLGMSADDDGFVGNPKSIKRMIGASDDDLKALVERGYLIIFDDGVVAIKDWQVSNYVKKDRYTPTIYSTDRKQLAVDRNKRYQLATAVDELPVQDRTTVEPRRIQNGSKVDPQVRSSQVKSGKGKDSLNETTSAAEAKLKSLHIKLTPTQQRILTDYIEKLSPAVVDFAIDSMARFADKPRFNYLDRILSRYQASGICTLHQAQEDDDLYHGKAVQAPPGPVIPIYKLGE</sequence>
<comment type="similarity">
    <text evidence="1">Belongs to the DnaB/DnaD family.</text>
</comment>
<dbReference type="SUPFAM" id="SSF158499">
    <property type="entry name" value="DnaD domain-like"/>
    <property type="match status" value="1"/>
</dbReference>
<dbReference type="Proteomes" id="UP000239920">
    <property type="component" value="Unassembled WGS sequence"/>
</dbReference>
<reference evidence="4 5" key="1">
    <citation type="submission" date="2017-09" db="EMBL/GenBank/DDBJ databases">
        <title>Bacterial strain isolated from the female urinary microbiota.</title>
        <authorList>
            <person name="Thomas-White K."/>
            <person name="Kumar N."/>
            <person name="Forster S."/>
            <person name="Putonti C."/>
            <person name="Lawley T."/>
            <person name="Wolfe A.J."/>
        </authorList>
    </citation>
    <scope>NUCLEOTIDE SEQUENCE [LARGE SCALE GENOMIC DNA]</scope>
    <source>
        <strain evidence="4 5">UMB0683</strain>
    </source>
</reference>
<dbReference type="AlphaFoldDB" id="A0A2J6NPQ2"/>
<proteinExistence type="inferred from homology"/>
<protein>
    <recommendedName>
        <fullName evidence="3">DnaB/C C-terminal domain-containing protein</fullName>
    </recommendedName>
</protein>
<evidence type="ECO:0000313" key="4">
    <source>
        <dbReference type="EMBL" id="PMB83302.1"/>
    </source>
</evidence>
<evidence type="ECO:0000259" key="3">
    <source>
        <dbReference type="Pfam" id="PF07261"/>
    </source>
</evidence>
<dbReference type="Pfam" id="PF07261">
    <property type="entry name" value="DnaB_2"/>
    <property type="match status" value="1"/>
</dbReference>
<feature type="region of interest" description="Disordered" evidence="2">
    <location>
        <begin position="124"/>
        <end position="161"/>
    </location>
</feature>
<evidence type="ECO:0000313" key="5">
    <source>
        <dbReference type="Proteomes" id="UP000239920"/>
    </source>
</evidence>
<dbReference type="OrthoDB" id="9788567at2"/>
<dbReference type="Gene3D" id="1.10.10.630">
    <property type="entry name" value="DnaD domain-like"/>
    <property type="match status" value="1"/>
</dbReference>
<gene>
    <name evidence="4" type="ORF">CK797_00455</name>
</gene>
<organism evidence="4 5">
    <name type="scientific">Limosilactobacillus pontis</name>
    <dbReference type="NCBI Taxonomy" id="35787"/>
    <lineage>
        <taxon>Bacteria</taxon>
        <taxon>Bacillati</taxon>
        <taxon>Bacillota</taxon>
        <taxon>Bacilli</taxon>
        <taxon>Lactobacillales</taxon>
        <taxon>Lactobacillaceae</taxon>
        <taxon>Limosilactobacillus</taxon>
    </lineage>
</organism>
<dbReference type="RefSeq" id="WP_104687863.1">
    <property type="nucleotide sequence ID" value="NZ_JBKTHY010000003.1"/>
</dbReference>
<comment type="caution">
    <text evidence="4">The sequence shown here is derived from an EMBL/GenBank/DDBJ whole genome shotgun (WGS) entry which is preliminary data.</text>
</comment>
<feature type="domain" description="DnaB/C C-terminal" evidence="3">
    <location>
        <begin position="174"/>
        <end position="235"/>
    </location>
</feature>
<evidence type="ECO:0000256" key="2">
    <source>
        <dbReference type="SAM" id="MobiDB-lite"/>
    </source>
</evidence>
<accession>A0A2J6NPQ2</accession>